<feature type="domain" description="Type 4 fimbrial biogenesis protein PilX N-terminal" evidence="2">
    <location>
        <begin position="10"/>
        <end position="60"/>
    </location>
</feature>
<dbReference type="Proteomes" id="UP000646745">
    <property type="component" value="Unassembled WGS sequence"/>
</dbReference>
<evidence type="ECO:0000259" key="2">
    <source>
        <dbReference type="Pfam" id="PF14341"/>
    </source>
</evidence>
<protein>
    <recommendedName>
        <fullName evidence="2">Type 4 fimbrial biogenesis protein PilX N-terminal domain-containing protein</fullName>
    </recommendedName>
</protein>
<keyword evidence="1" id="KW-0812">Transmembrane</keyword>
<gene>
    <name evidence="3" type="ORF">GCM10009038_35500</name>
</gene>
<evidence type="ECO:0000313" key="3">
    <source>
        <dbReference type="EMBL" id="GHB33518.1"/>
    </source>
</evidence>
<organism evidence="3 4">
    <name type="scientific">Salinicola rhizosphaerae</name>
    <dbReference type="NCBI Taxonomy" id="1443141"/>
    <lineage>
        <taxon>Bacteria</taxon>
        <taxon>Pseudomonadati</taxon>
        <taxon>Pseudomonadota</taxon>
        <taxon>Gammaproteobacteria</taxon>
        <taxon>Oceanospirillales</taxon>
        <taxon>Halomonadaceae</taxon>
        <taxon>Salinicola</taxon>
    </lineage>
</organism>
<keyword evidence="1" id="KW-0472">Membrane</keyword>
<dbReference type="RefSeq" id="WP_189446090.1">
    <property type="nucleotide sequence ID" value="NZ_BMZI01000009.1"/>
</dbReference>
<accession>A0ABQ3EFZ7</accession>
<sequence length="182" mass="19652">MTSPLPHTERGAALLVTLVLVALIAMLTFGAGEITRMQQRLATNDAARQMAFQAAEAALRSAEQAITSTDELSLFCNTGGARYNITTADALESDDHWKSLESQGAAADFTLYDGGGDSFVPTPRYLIGCISPALIDGYEDVDAAVKGQAEENPDKRYFFRVFSIGFGPGGRSVQRLEARYVY</sequence>
<proteinExistence type="predicted"/>
<keyword evidence="4" id="KW-1185">Reference proteome</keyword>
<evidence type="ECO:0000256" key="1">
    <source>
        <dbReference type="SAM" id="Phobius"/>
    </source>
</evidence>
<comment type="caution">
    <text evidence="3">The sequence shown here is derived from an EMBL/GenBank/DDBJ whole genome shotgun (WGS) entry which is preliminary data.</text>
</comment>
<dbReference type="EMBL" id="BMZI01000009">
    <property type="protein sequence ID" value="GHB33518.1"/>
    <property type="molecule type" value="Genomic_DNA"/>
</dbReference>
<reference evidence="4" key="1">
    <citation type="journal article" date="2019" name="Int. J. Syst. Evol. Microbiol.">
        <title>The Global Catalogue of Microorganisms (GCM) 10K type strain sequencing project: providing services to taxonomists for standard genome sequencing and annotation.</title>
        <authorList>
            <consortium name="The Broad Institute Genomics Platform"/>
            <consortium name="The Broad Institute Genome Sequencing Center for Infectious Disease"/>
            <person name="Wu L."/>
            <person name="Ma J."/>
        </authorList>
    </citation>
    <scope>NUCLEOTIDE SEQUENCE [LARGE SCALE GENOMIC DNA]</scope>
    <source>
        <strain evidence="4">KCTC 32998</strain>
    </source>
</reference>
<dbReference type="InterPro" id="IPR025746">
    <property type="entry name" value="PilX_N_dom"/>
</dbReference>
<name>A0ABQ3EFZ7_9GAMM</name>
<dbReference type="Pfam" id="PF14341">
    <property type="entry name" value="PilX_N"/>
    <property type="match status" value="1"/>
</dbReference>
<feature type="transmembrane region" description="Helical" evidence="1">
    <location>
        <begin position="12"/>
        <end position="31"/>
    </location>
</feature>
<keyword evidence="1" id="KW-1133">Transmembrane helix</keyword>
<evidence type="ECO:0000313" key="4">
    <source>
        <dbReference type="Proteomes" id="UP000646745"/>
    </source>
</evidence>